<protein>
    <submittedName>
        <fullName evidence="6">Serine/threonine protein kinase</fullName>
    </submittedName>
</protein>
<dbReference type="AlphaFoldDB" id="A0A642KPQ8"/>
<feature type="domain" description="Protein kinase" evidence="5">
    <location>
        <begin position="20"/>
        <end position="290"/>
    </location>
</feature>
<reference evidence="6 7" key="1">
    <citation type="journal article" date="2019" name="Nat. Med.">
        <title>A library of human gut bacterial isolates paired with longitudinal multiomics data enables mechanistic microbiome research.</title>
        <authorList>
            <person name="Poyet M."/>
            <person name="Groussin M."/>
            <person name="Gibbons S.M."/>
            <person name="Avila-Pacheco J."/>
            <person name="Jiang X."/>
            <person name="Kearney S.M."/>
            <person name="Perrotta A.R."/>
            <person name="Berdy B."/>
            <person name="Zhao S."/>
            <person name="Lieberman T.D."/>
            <person name="Swanson P.K."/>
            <person name="Smith M."/>
            <person name="Roesemann S."/>
            <person name="Alexander J.E."/>
            <person name="Rich S.A."/>
            <person name="Livny J."/>
            <person name="Vlamakis H."/>
            <person name="Clish C."/>
            <person name="Bullock K."/>
            <person name="Deik A."/>
            <person name="Scott J."/>
            <person name="Pierce K.A."/>
            <person name="Xavier R.J."/>
            <person name="Alm E.J."/>
        </authorList>
    </citation>
    <scope>NUCLEOTIDE SEQUENCE [LARGE SCALE GENOMIC DNA]</scope>
    <source>
        <strain evidence="6 7">BIOML-A7</strain>
    </source>
</reference>
<dbReference type="SMART" id="SM00220">
    <property type="entry name" value="S_TKc"/>
    <property type="match status" value="1"/>
</dbReference>
<dbReference type="CDD" id="cd14014">
    <property type="entry name" value="STKc_PknB_like"/>
    <property type="match status" value="1"/>
</dbReference>
<evidence type="ECO:0000313" key="7">
    <source>
        <dbReference type="Proteomes" id="UP000436803"/>
    </source>
</evidence>
<dbReference type="InterPro" id="IPR011009">
    <property type="entry name" value="Kinase-like_dom_sf"/>
</dbReference>
<accession>A0A642KPQ8</accession>
<evidence type="ECO:0000313" key="6">
    <source>
        <dbReference type="EMBL" id="KAA5173779.1"/>
    </source>
</evidence>
<dbReference type="Proteomes" id="UP000436803">
    <property type="component" value="Unassembled WGS sequence"/>
</dbReference>
<dbReference type="GO" id="GO:0004674">
    <property type="term" value="F:protein serine/threonine kinase activity"/>
    <property type="evidence" value="ECO:0007669"/>
    <property type="project" value="UniProtKB-KW"/>
</dbReference>
<name>A0A642KPQ8_BACFG</name>
<sequence>MQFLMFNNRLMKIGEVINGYEILEHINSGGMGSVYKVIKDNKIYALKTCFTTDVELIKRFEREIRLMESIKHDNVISIIDKMTHNGIPCFIMPLCEKSLDKAVKDGLSDNEKFDYVIQFCLGVKALHDAGEIHRDIKPNNALLLNKQIKVSDLGLGKFINRDSSILTPTFAPMGTMEYMSPEVYSAGKGRDADKRSDIYSIGNLIYFVYSNGNSPFRLDASLVEGDIFPIIEKCTKVSPVDRYQDVSEIISDLKTCQEARNTPLSIKDAISKHRIGVNNAEFSDMIYRYLLSRQYTSLEGLVVDLKQIGAERFEILLANKKTDIDNIINIFLSTYNNTPHYWLQFSDVEVVVGRARSLLKSTNSLSYKQALLELSVNISKEYNRFAAMEIVGRMLADLSETEMRSLSVFFKNNKEAINDMKDSFRTSIPDIIEAYL</sequence>
<proteinExistence type="predicted"/>
<organism evidence="6 7">
    <name type="scientific">Bacteroides fragilis</name>
    <dbReference type="NCBI Taxonomy" id="817"/>
    <lineage>
        <taxon>Bacteria</taxon>
        <taxon>Pseudomonadati</taxon>
        <taxon>Bacteroidota</taxon>
        <taxon>Bacteroidia</taxon>
        <taxon>Bacteroidales</taxon>
        <taxon>Bacteroidaceae</taxon>
        <taxon>Bacteroides</taxon>
    </lineage>
</organism>
<keyword evidence="2" id="KW-0547">Nucleotide-binding</keyword>
<comment type="caution">
    <text evidence="6">The sequence shown here is derived from an EMBL/GenBank/DDBJ whole genome shotgun (WGS) entry which is preliminary data.</text>
</comment>
<keyword evidence="4" id="KW-0067">ATP-binding</keyword>
<keyword evidence="1" id="KW-0808">Transferase</keyword>
<evidence type="ECO:0000256" key="3">
    <source>
        <dbReference type="ARBA" id="ARBA00022777"/>
    </source>
</evidence>
<dbReference type="EMBL" id="VWAW01000008">
    <property type="protein sequence ID" value="KAA5173779.1"/>
    <property type="molecule type" value="Genomic_DNA"/>
</dbReference>
<keyword evidence="3 6" id="KW-0418">Kinase</keyword>
<dbReference type="PROSITE" id="PS50011">
    <property type="entry name" value="PROTEIN_KINASE_DOM"/>
    <property type="match status" value="1"/>
</dbReference>
<dbReference type="GO" id="GO:0005524">
    <property type="term" value="F:ATP binding"/>
    <property type="evidence" value="ECO:0007669"/>
    <property type="project" value="UniProtKB-KW"/>
</dbReference>
<dbReference type="SUPFAM" id="SSF56112">
    <property type="entry name" value="Protein kinase-like (PK-like)"/>
    <property type="match status" value="1"/>
</dbReference>
<dbReference type="PANTHER" id="PTHR43289:SF6">
    <property type="entry name" value="SERINE_THREONINE-PROTEIN KINASE NEKL-3"/>
    <property type="match status" value="1"/>
</dbReference>
<dbReference type="Pfam" id="PF00069">
    <property type="entry name" value="Pkinase"/>
    <property type="match status" value="1"/>
</dbReference>
<evidence type="ECO:0000256" key="1">
    <source>
        <dbReference type="ARBA" id="ARBA00022679"/>
    </source>
</evidence>
<dbReference type="InterPro" id="IPR000719">
    <property type="entry name" value="Prot_kinase_dom"/>
</dbReference>
<evidence type="ECO:0000256" key="2">
    <source>
        <dbReference type="ARBA" id="ARBA00022741"/>
    </source>
</evidence>
<dbReference type="PANTHER" id="PTHR43289">
    <property type="entry name" value="MITOGEN-ACTIVATED PROTEIN KINASE KINASE KINASE 20-RELATED"/>
    <property type="match status" value="1"/>
</dbReference>
<gene>
    <name evidence="6" type="ORF">F2Z29_11295</name>
</gene>
<dbReference type="Gene3D" id="1.10.510.10">
    <property type="entry name" value="Transferase(Phosphotransferase) domain 1"/>
    <property type="match status" value="1"/>
</dbReference>
<evidence type="ECO:0000256" key="4">
    <source>
        <dbReference type="ARBA" id="ARBA00022840"/>
    </source>
</evidence>
<evidence type="ECO:0000259" key="5">
    <source>
        <dbReference type="PROSITE" id="PS50011"/>
    </source>
</evidence>
<keyword evidence="6" id="KW-0723">Serine/threonine-protein kinase</keyword>